<dbReference type="InterPro" id="IPR032267">
    <property type="entry name" value="DUF4832"/>
</dbReference>
<evidence type="ECO:0000313" key="3">
    <source>
        <dbReference type="Proteomes" id="UP001321486"/>
    </source>
</evidence>
<sequence>MAKYHYSYLNRDYNEDVLNSWGSAGLTETAKRLGYRFVLTSSTVTSGRTPSVSVSLRNDGFSAPYNSRPVQLVLTDGRRRITVPVKADADTWQPGRTITVGASLARVPAGHWSVALALPAPERSLAHDVDYAIQTANVGTWDARAGVNRLHQTVTVGRR</sequence>
<gene>
    <name evidence="2" type="ORF">GCM10025867_20370</name>
</gene>
<proteinExistence type="predicted"/>
<keyword evidence="3" id="KW-1185">Reference proteome</keyword>
<evidence type="ECO:0000259" key="1">
    <source>
        <dbReference type="Pfam" id="PF16116"/>
    </source>
</evidence>
<dbReference type="Pfam" id="PF16116">
    <property type="entry name" value="DUF4832"/>
    <property type="match status" value="1"/>
</dbReference>
<reference evidence="3" key="1">
    <citation type="journal article" date="2019" name="Int. J. Syst. Evol. Microbiol.">
        <title>The Global Catalogue of Microorganisms (GCM) 10K type strain sequencing project: providing services to taxonomists for standard genome sequencing and annotation.</title>
        <authorList>
            <consortium name="The Broad Institute Genomics Platform"/>
            <consortium name="The Broad Institute Genome Sequencing Center for Infectious Disease"/>
            <person name="Wu L."/>
            <person name="Ma J."/>
        </authorList>
    </citation>
    <scope>NUCLEOTIDE SEQUENCE [LARGE SCALE GENOMIC DNA]</scope>
    <source>
        <strain evidence="3">NBRC 108728</strain>
    </source>
</reference>
<feature type="domain" description="DUF4832" evidence="1">
    <location>
        <begin position="1"/>
        <end position="137"/>
    </location>
</feature>
<dbReference type="Proteomes" id="UP001321486">
    <property type="component" value="Chromosome"/>
</dbReference>
<organism evidence="2 3">
    <name type="scientific">Frondihabitans sucicola</name>
    <dbReference type="NCBI Taxonomy" id="1268041"/>
    <lineage>
        <taxon>Bacteria</taxon>
        <taxon>Bacillati</taxon>
        <taxon>Actinomycetota</taxon>
        <taxon>Actinomycetes</taxon>
        <taxon>Micrococcales</taxon>
        <taxon>Microbacteriaceae</taxon>
        <taxon>Frondihabitans</taxon>
    </lineage>
</organism>
<accession>A0ABM8GMZ4</accession>
<dbReference type="EMBL" id="AP027732">
    <property type="protein sequence ID" value="BDZ49796.1"/>
    <property type="molecule type" value="Genomic_DNA"/>
</dbReference>
<name>A0ABM8GMZ4_9MICO</name>
<evidence type="ECO:0000313" key="2">
    <source>
        <dbReference type="EMBL" id="BDZ49796.1"/>
    </source>
</evidence>
<protein>
    <recommendedName>
        <fullName evidence="1">DUF4832 domain-containing protein</fullName>
    </recommendedName>
</protein>